<keyword evidence="1" id="KW-0378">Hydrolase</keyword>
<reference evidence="1" key="1">
    <citation type="submission" date="2021-03" db="EMBL/GenBank/DDBJ databases">
        <title>Genomic Encyclopedia of Type Strains, Phase IV (KMG-IV): sequencing the most valuable type-strain genomes for metagenomic binning, comparative biology and taxonomic classification.</title>
        <authorList>
            <person name="Goeker M."/>
        </authorList>
    </citation>
    <scope>NUCLEOTIDE SEQUENCE</scope>
    <source>
        <strain evidence="1">DSM 18131</strain>
    </source>
</reference>
<dbReference type="Proteomes" id="UP000823773">
    <property type="component" value="Unassembled WGS sequence"/>
</dbReference>
<accession>A0ACC5SRV3</accession>
<protein>
    <submittedName>
        <fullName evidence="1">Prepilin peptidase CpaA</fullName>
        <ecNumber evidence="1">3.4.23.43</ecNumber>
    </submittedName>
</protein>
<evidence type="ECO:0000313" key="2">
    <source>
        <dbReference type="Proteomes" id="UP000823773"/>
    </source>
</evidence>
<sequence>MLLLAFLAIFPLCLIWAAASDLMTMTIPNRLSLLLAVGAVLANVAAGSGFVDIGFDVAAGLLVFLLCFCLFASGVMGGGDAKLLSACALWYGLNGSLLAFLLYVSLMGGVLTVLIVMLRSSQHVLLAAGIPIPGLLLTAKKIPYAIAIAAGAFLAFPASPLYRMALAQFGL</sequence>
<name>A0ACC5SRV3_ENSAD</name>
<proteinExistence type="predicted"/>
<keyword evidence="2" id="KW-1185">Reference proteome</keyword>
<gene>
    <name evidence="1" type="ORF">J2Z19_001103</name>
</gene>
<dbReference type="EC" id="3.4.23.43" evidence="1"/>
<organism evidence="1 2">
    <name type="scientific">Ensifer adhaerens</name>
    <name type="common">Sinorhizobium morelense</name>
    <dbReference type="NCBI Taxonomy" id="106592"/>
    <lineage>
        <taxon>Bacteria</taxon>
        <taxon>Pseudomonadati</taxon>
        <taxon>Pseudomonadota</taxon>
        <taxon>Alphaproteobacteria</taxon>
        <taxon>Hyphomicrobiales</taxon>
        <taxon>Rhizobiaceae</taxon>
        <taxon>Sinorhizobium/Ensifer group</taxon>
        <taxon>Ensifer</taxon>
    </lineage>
</organism>
<comment type="caution">
    <text evidence="1">The sequence shown here is derived from an EMBL/GenBank/DDBJ whole genome shotgun (WGS) entry which is preliminary data.</text>
</comment>
<evidence type="ECO:0000313" key="1">
    <source>
        <dbReference type="EMBL" id="MBP1871406.1"/>
    </source>
</evidence>
<dbReference type="EMBL" id="JAGGJR010000001">
    <property type="protein sequence ID" value="MBP1871406.1"/>
    <property type="molecule type" value="Genomic_DNA"/>
</dbReference>